<dbReference type="RefSeq" id="WP_188693943.1">
    <property type="nucleotide sequence ID" value="NZ_BMLS01000002.1"/>
</dbReference>
<dbReference type="EMBL" id="BMLS01000002">
    <property type="protein sequence ID" value="GGO69168.1"/>
    <property type="molecule type" value="Genomic_DNA"/>
</dbReference>
<accession>A0A917YXQ5</accession>
<dbReference type="AlphaFoldDB" id="A0A917YXQ5"/>
<sequence length="186" mass="21273">MHRYKLLLLSLLTSTAVAELSDTSGFGEDWLQSDRALSYQRWESGHVDFYRYRQQQVEWQQAVNEDMQFSFQVSKVDKTLSACPNSHRISELAFSVVPQFRFAEDVSVGFGWQLAHAGELSLSQSRAIPLGSRQGWLVNAQVALAEQQTLLLTLKGVEYQNRFDSGRQDGENFRETQLHLSYSVTF</sequence>
<reference evidence="2" key="1">
    <citation type="journal article" date="2014" name="Int. J. Syst. Evol. Microbiol.">
        <title>Complete genome sequence of Corynebacterium casei LMG S-19264T (=DSM 44701T), isolated from a smear-ripened cheese.</title>
        <authorList>
            <consortium name="US DOE Joint Genome Institute (JGI-PGF)"/>
            <person name="Walter F."/>
            <person name="Albersmeier A."/>
            <person name="Kalinowski J."/>
            <person name="Ruckert C."/>
        </authorList>
    </citation>
    <scope>NUCLEOTIDE SEQUENCE</scope>
    <source>
        <strain evidence="2">CGMCC 1.7086</strain>
    </source>
</reference>
<reference evidence="2" key="2">
    <citation type="submission" date="2020-09" db="EMBL/GenBank/DDBJ databases">
        <authorList>
            <person name="Sun Q."/>
            <person name="Zhou Y."/>
        </authorList>
    </citation>
    <scope>NUCLEOTIDE SEQUENCE</scope>
    <source>
        <strain evidence="2">CGMCC 1.7086</strain>
    </source>
</reference>
<feature type="chain" id="PRO_5036674912" description="Outer membrane protein beta-barrel domain-containing protein" evidence="1">
    <location>
        <begin position="19"/>
        <end position="186"/>
    </location>
</feature>
<gene>
    <name evidence="2" type="ORF">GCM10010982_19810</name>
</gene>
<organism evidence="2 3">
    <name type="scientific">Bowmanella pacifica</name>
    <dbReference type="NCBI Taxonomy" id="502051"/>
    <lineage>
        <taxon>Bacteria</taxon>
        <taxon>Pseudomonadati</taxon>
        <taxon>Pseudomonadota</taxon>
        <taxon>Gammaproteobacteria</taxon>
        <taxon>Alteromonadales</taxon>
        <taxon>Alteromonadaceae</taxon>
        <taxon>Bowmanella</taxon>
    </lineage>
</organism>
<evidence type="ECO:0000313" key="3">
    <source>
        <dbReference type="Proteomes" id="UP000606935"/>
    </source>
</evidence>
<keyword evidence="1" id="KW-0732">Signal</keyword>
<feature type="signal peptide" evidence="1">
    <location>
        <begin position="1"/>
        <end position="18"/>
    </location>
</feature>
<evidence type="ECO:0008006" key="4">
    <source>
        <dbReference type="Google" id="ProtNLM"/>
    </source>
</evidence>
<proteinExistence type="predicted"/>
<name>A0A917YXQ5_9ALTE</name>
<comment type="caution">
    <text evidence="2">The sequence shown here is derived from an EMBL/GenBank/DDBJ whole genome shotgun (WGS) entry which is preliminary data.</text>
</comment>
<protein>
    <recommendedName>
        <fullName evidence="4">Outer membrane protein beta-barrel domain-containing protein</fullName>
    </recommendedName>
</protein>
<evidence type="ECO:0000313" key="2">
    <source>
        <dbReference type="EMBL" id="GGO69168.1"/>
    </source>
</evidence>
<evidence type="ECO:0000256" key="1">
    <source>
        <dbReference type="SAM" id="SignalP"/>
    </source>
</evidence>
<keyword evidence="3" id="KW-1185">Reference proteome</keyword>
<dbReference type="Proteomes" id="UP000606935">
    <property type="component" value="Unassembled WGS sequence"/>
</dbReference>